<dbReference type="Proteomes" id="UP000029085">
    <property type="component" value="Unassembled WGS sequence"/>
</dbReference>
<dbReference type="Gene3D" id="3.30.70.790">
    <property type="entry name" value="UreE, C-terminal domain"/>
    <property type="match status" value="1"/>
</dbReference>
<dbReference type="InterPro" id="IPR011322">
    <property type="entry name" value="N-reg_PII-like_a/b"/>
</dbReference>
<sequence>MTPIYVAESELDAQLVQDLLVTAGIAAHIFGPNMADPEAGVPATRQVRVVVEDEEAAEARQLVHEWQTAPADNDDDGFSVAIDDEPHEIEASVPVFDLTDAAGDKA</sequence>
<comment type="caution">
    <text evidence="2">The sequence shown here is derived from an EMBL/GenBank/DDBJ whole genome shotgun (WGS) entry which is preliminary data.</text>
</comment>
<reference evidence="2 3" key="2">
    <citation type="journal article" date="2015" name="Stand. Genomic Sci.">
        <title>High quality draft genomic sequence of Arenimonas donghaensis DSM 18148(T).</title>
        <authorList>
            <person name="Chen F."/>
            <person name="Wang H."/>
            <person name="Cao Y."/>
            <person name="Li X."/>
            <person name="Wang G."/>
        </authorList>
    </citation>
    <scope>NUCLEOTIDE SEQUENCE [LARGE SCALE GENOMIC DNA]</scope>
    <source>
        <strain evidence="2 3">HO3-R19</strain>
    </source>
</reference>
<name>A0A087MJT2_9GAMM</name>
<gene>
    <name evidence="2" type="ORF">N788_11455</name>
</gene>
<dbReference type="OrthoDB" id="5966675at2"/>
<evidence type="ECO:0000259" key="1">
    <source>
        <dbReference type="Pfam" id="PF09413"/>
    </source>
</evidence>
<keyword evidence="3" id="KW-1185">Reference proteome</keyword>
<organism evidence="2 3">
    <name type="scientific">Arenimonas donghaensis DSM 18148 = HO3-R19</name>
    <dbReference type="NCBI Taxonomy" id="1121014"/>
    <lineage>
        <taxon>Bacteria</taxon>
        <taxon>Pseudomonadati</taxon>
        <taxon>Pseudomonadota</taxon>
        <taxon>Gammaproteobacteria</taxon>
        <taxon>Lysobacterales</taxon>
        <taxon>Lysobacteraceae</taxon>
        <taxon>Arenimonas</taxon>
    </lineage>
</organism>
<dbReference type="AlphaFoldDB" id="A0A087MJT2"/>
<dbReference type="EMBL" id="AVCJ01000007">
    <property type="protein sequence ID" value="KFL37135.1"/>
    <property type="molecule type" value="Genomic_DNA"/>
</dbReference>
<dbReference type="RefSeq" id="WP_034221994.1">
    <property type="nucleotide sequence ID" value="NZ_AVCJ01000007.1"/>
</dbReference>
<dbReference type="Pfam" id="PF09413">
    <property type="entry name" value="DUF2007"/>
    <property type="match status" value="1"/>
</dbReference>
<evidence type="ECO:0000313" key="3">
    <source>
        <dbReference type="Proteomes" id="UP000029085"/>
    </source>
</evidence>
<evidence type="ECO:0000313" key="2">
    <source>
        <dbReference type="EMBL" id="KFL37135.1"/>
    </source>
</evidence>
<reference evidence="3" key="1">
    <citation type="submission" date="2013-08" db="EMBL/GenBank/DDBJ databases">
        <title>Genome sequencing of Arenimonas donghaensis.</title>
        <authorList>
            <person name="Chen F."/>
            <person name="Wang G."/>
        </authorList>
    </citation>
    <scope>NUCLEOTIDE SEQUENCE [LARGE SCALE GENOMIC DNA]</scope>
    <source>
        <strain evidence="3">HO3-R19</strain>
    </source>
</reference>
<dbReference type="STRING" id="1121014.N788_11455"/>
<dbReference type="SUPFAM" id="SSF54913">
    <property type="entry name" value="GlnB-like"/>
    <property type="match status" value="1"/>
</dbReference>
<feature type="domain" description="DUF2007" evidence="1">
    <location>
        <begin position="1"/>
        <end position="67"/>
    </location>
</feature>
<dbReference type="InterPro" id="IPR018551">
    <property type="entry name" value="DUF2007"/>
</dbReference>
<accession>A0A087MJT2</accession>
<dbReference type="PATRIC" id="fig|1121014.3.peg.1043"/>
<protein>
    <recommendedName>
        <fullName evidence="1">DUF2007 domain-containing protein</fullName>
    </recommendedName>
</protein>
<proteinExistence type="predicted"/>